<gene>
    <name evidence="2" type="ordered locus">Mesci_0514</name>
</gene>
<evidence type="ECO:0000256" key="1">
    <source>
        <dbReference type="SAM" id="MobiDB-lite"/>
    </source>
</evidence>
<dbReference type="Proteomes" id="UP000007471">
    <property type="component" value="Chromosome"/>
</dbReference>
<dbReference type="AlphaFoldDB" id="E8TCG0"/>
<evidence type="ECO:0000313" key="2">
    <source>
        <dbReference type="EMBL" id="ADV09686.1"/>
    </source>
</evidence>
<reference evidence="3" key="1">
    <citation type="submission" date="2011-01" db="EMBL/GenBank/DDBJ databases">
        <title>Complete sequence of chromosome of Mesorhizobium ciceri bv. biserrulae WSM1271.</title>
        <authorList>
            <person name="Lucas S."/>
            <person name="Copeland A."/>
            <person name="Lapidus A."/>
            <person name="Cheng J.-F."/>
            <person name="Goodwin L."/>
            <person name="Pitluck S."/>
            <person name="Teshima H."/>
            <person name="Detter J.C."/>
            <person name="Han C."/>
            <person name="Tapia R."/>
            <person name="Land M."/>
            <person name="Hauser L."/>
            <person name="Kyrpides N."/>
            <person name="Ivanova N."/>
            <person name="Nandasena K."/>
            <person name="Reeve W.G."/>
            <person name="Howieson J.G."/>
            <person name="O'Hara G."/>
            <person name="Tiwari R.P."/>
            <person name="Woyke T."/>
        </authorList>
    </citation>
    <scope>NUCLEOTIDE SEQUENCE [LARGE SCALE GENOMIC DNA]</scope>
    <source>
        <strain evidence="3">HAMBI 2942 / LMG 23838 / WSM1271</strain>
    </source>
</reference>
<dbReference type="STRING" id="765698.Mesci_0514"/>
<protein>
    <submittedName>
        <fullName evidence="2">Uncharacterized protein</fullName>
    </submittedName>
</protein>
<dbReference type="EMBL" id="CP002447">
    <property type="protein sequence ID" value="ADV09686.1"/>
    <property type="molecule type" value="Genomic_DNA"/>
</dbReference>
<sequence length="46" mass="5125">MKDESLRSLSWLERRNSFDAGNPFEEEGVHAANGKSGQCKIGRSND</sequence>
<dbReference type="HOGENOM" id="CLU_3185630_0_0_5"/>
<feature type="region of interest" description="Disordered" evidence="1">
    <location>
        <begin position="17"/>
        <end position="46"/>
    </location>
</feature>
<accession>E8TCG0</accession>
<name>E8TCG0_MESCW</name>
<dbReference type="KEGG" id="mci:Mesci_0514"/>
<organism evidence="2 3">
    <name type="scientific">Mesorhizobium ciceri biovar biserrulae (strain HAMBI 2942 / LMG 23838 / WSM1271)</name>
    <dbReference type="NCBI Taxonomy" id="765698"/>
    <lineage>
        <taxon>Bacteria</taxon>
        <taxon>Pseudomonadati</taxon>
        <taxon>Pseudomonadota</taxon>
        <taxon>Alphaproteobacteria</taxon>
        <taxon>Hyphomicrobiales</taxon>
        <taxon>Phyllobacteriaceae</taxon>
        <taxon>Mesorhizobium</taxon>
    </lineage>
</organism>
<dbReference type="OrthoDB" id="9866319at2"/>
<proteinExistence type="predicted"/>
<evidence type="ECO:0000313" key="3">
    <source>
        <dbReference type="Proteomes" id="UP000007471"/>
    </source>
</evidence>